<dbReference type="Proteomes" id="UP000030364">
    <property type="component" value="Unassembled WGS sequence"/>
</dbReference>
<proteinExistence type="predicted"/>
<sequence>MRSLRYLLAPVLALVLVLTPALAHEGEALKRRLVVGDAKAPLVQVLDLEKGEVVARFTVPSPASLEPLPDGQHALAVHEAAGMVSFLFSGLRLLDHGDHADLKEETPYVLATLRTGPKPTHTAVKEPWLAVFHDGDGSVALFDLRRLGLDLGFRQIATGGPEHGAVALLGEALLVGGLESGRVEIYTLGGPRALALPEPCPGLHGEAVLGRFAAFGCQGAVLLVEARGNGFLARKLPTPEGERVSQLAAHNALPYMVGNLGAKGLVLVFPQEGRLEALPLPASVLRMGFDREGEALYALAADGALYRVDAKERRLTGTLPLLAPYRQEDPRPALALGHGVAYVADPAGGRVLEVDLKAWALKRTFPVGGAPGALALLELSGVEH</sequence>
<keyword evidence="1" id="KW-0732">Signal</keyword>
<organism evidence="2 3">
    <name type="scientific">Thermus filiformis</name>
    <dbReference type="NCBI Taxonomy" id="276"/>
    <lineage>
        <taxon>Bacteria</taxon>
        <taxon>Thermotogati</taxon>
        <taxon>Deinococcota</taxon>
        <taxon>Deinococci</taxon>
        <taxon>Thermales</taxon>
        <taxon>Thermaceae</taxon>
        <taxon>Thermus</taxon>
    </lineage>
</organism>
<dbReference type="SUPFAM" id="SSF50969">
    <property type="entry name" value="YVTN repeat-like/Quinoprotein amine dehydrogenase"/>
    <property type="match status" value="1"/>
</dbReference>
<dbReference type="RefSeq" id="WP_038066557.1">
    <property type="nucleotide sequence ID" value="NZ_JPSL02000036.1"/>
</dbReference>
<comment type="caution">
    <text evidence="2">The sequence shown here is derived from an EMBL/GenBank/DDBJ whole genome shotgun (WGS) entry which is preliminary data.</text>
</comment>
<dbReference type="AlphaFoldDB" id="A0A0A2WM33"/>
<name>A0A0A2WM33_THEFI</name>
<keyword evidence="3" id="KW-1185">Reference proteome</keyword>
<dbReference type="InterPro" id="IPR015943">
    <property type="entry name" value="WD40/YVTN_repeat-like_dom_sf"/>
</dbReference>
<evidence type="ECO:0000256" key="1">
    <source>
        <dbReference type="SAM" id="SignalP"/>
    </source>
</evidence>
<reference evidence="2 3" key="1">
    <citation type="journal article" date="2015" name="Genome Announc.">
        <title>Draft Genome Sequence of the Thermophile Thermus filiformis ATCC 43280, Producer of Carotenoid-(Di)glucoside-Branched Fatty Acid (Di)esters and Source of Hyperthermostable Enzymes of Biotechnological Interest.</title>
        <authorList>
            <person name="Mandelli F."/>
            <person name="Oliveira Ramires B."/>
            <person name="Couger M.B."/>
            <person name="Paixao D.A."/>
            <person name="Camilo C.M."/>
            <person name="Polikarpov I."/>
            <person name="Prade R."/>
            <person name="Riano-Pachon D.M."/>
            <person name="Squina F.M."/>
        </authorList>
    </citation>
    <scope>NUCLEOTIDE SEQUENCE [LARGE SCALE GENOMIC DNA]</scope>
    <source>
        <strain evidence="2 3">ATCC 43280</strain>
    </source>
</reference>
<evidence type="ECO:0000313" key="2">
    <source>
        <dbReference type="EMBL" id="KGQ21216.2"/>
    </source>
</evidence>
<gene>
    <name evidence="2" type="ORF">THFILI_01960</name>
</gene>
<accession>A0A0A2WM33</accession>
<dbReference type="InterPro" id="IPR011044">
    <property type="entry name" value="Quino_amine_DH_bsu"/>
</dbReference>
<dbReference type="OrthoDB" id="24344at2"/>
<evidence type="ECO:0008006" key="4">
    <source>
        <dbReference type="Google" id="ProtNLM"/>
    </source>
</evidence>
<feature type="chain" id="PRO_5002007740" description="Lipoprotein" evidence="1">
    <location>
        <begin position="24"/>
        <end position="384"/>
    </location>
</feature>
<evidence type="ECO:0000313" key="3">
    <source>
        <dbReference type="Proteomes" id="UP000030364"/>
    </source>
</evidence>
<dbReference type="STRING" id="276.THFILI_01960"/>
<protein>
    <recommendedName>
        <fullName evidence="4">Lipoprotein</fullName>
    </recommendedName>
</protein>
<feature type="signal peptide" evidence="1">
    <location>
        <begin position="1"/>
        <end position="23"/>
    </location>
</feature>
<dbReference type="EMBL" id="JPSL02000036">
    <property type="protein sequence ID" value="KGQ21216.2"/>
    <property type="molecule type" value="Genomic_DNA"/>
</dbReference>
<dbReference type="Gene3D" id="2.130.10.10">
    <property type="entry name" value="YVTN repeat-like/Quinoprotein amine dehydrogenase"/>
    <property type="match status" value="2"/>
</dbReference>